<proteinExistence type="predicted"/>
<dbReference type="Gene3D" id="3.40.50.450">
    <property type="match status" value="1"/>
</dbReference>
<comment type="caution">
    <text evidence="1">The sequence shown here is derived from an EMBL/GenBank/DDBJ whole genome shotgun (WGS) entry which is preliminary data.</text>
</comment>
<dbReference type="EMBL" id="LAZR01019316">
    <property type="protein sequence ID" value="KKL92984.1"/>
    <property type="molecule type" value="Genomic_DNA"/>
</dbReference>
<gene>
    <name evidence="1" type="ORF">LCGC14_1879210</name>
</gene>
<feature type="non-terminal residue" evidence="1">
    <location>
        <position position="1"/>
    </location>
</feature>
<name>A0A0F9G2Q7_9ZZZZ</name>
<reference evidence="1" key="1">
    <citation type="journal article" date="2015" name="Nature">
        <title>Complex archaea that bridge the gap between prokaryotes and eukaryotes.</title>
        <authorList>
            <person name="Spang A."/>
            <person name="Saw J.H."/>
            <person name="Jorgensen S.L."/>
            <person name="Zaremba-Niedzwiedzka K."/>
            <person name="Martijn J."/>
            <person name="Lind A.E."/>
            <person name="van Eijk R."/>
            <person name="Schleper C."/>
            <person name="Guy L."/>
            <person name="Ettema T.J."/>
        </authorList>
    </citation>
    <scope>NUCLEOTIDE SEQUENCE</scope>
</reference>
<dbReference type="AlphaFoldDB" id="A0A0F9G2Q7"/>
<evidence type="ECO:0000313" key="1">
    <source>
        <dbReference type="EMBL" id="KKL92984.1"/>
    </source>
</evidence>
<sequence length="107" mass="11473">GLTLGILPGRDRSRVSRWVRFSTVEGDGQKRNATIINTISVLVAIGANTPGTNMKINSALKTGKPVIIFQPENSGFVQGYMAQSPKLVTITETVAETIAAIKFKLNS</sequence>
<dbReference type="InterPro" id="IPR041164">
    <property type="entry name" value="LDcluster4"/>
</dbReference>
<dbReference type="Pfam" id="PF18306">
    <property type="entry name" value="LDcluster4"/>
    <property type="match status" value="1"/>
</dbReference>
<organism evidence="1">
    <name type="scientific">marine sediment metagenome</name>
    <dbReference type="NCBI Taxonomy" id="412755"/>
    <lineage>
        <taxon>unclassified sequences</taxon>
        <taxon>metagenomes</taxon>
        <taxon>ecological metagenomes</taxon>
    </lineage>
</organism>
<protein>
    <submittedName>
        <fullName evidence="1">Uncharacterized protein</fullName>
    </submittedName>
</protein>
<accession>A0A0F9G2Q7</accession>